<dbReference type="EMBL" id="AVPS01000006">
    <property type="protein sequence ID" value="KGM51457.1"/>
    <property type="molecule type" value="Genomic_DNA"/>
</dbReference>
<dbReference type="InterPro" id="IPR007803">
    <property type="entry name" value="Asp/Arg/Pro-Hydrxlase"/>
</dbReference>
<dbReference type="Pfam" id="PF14559">
    <property type="entry name" value="TPR_19"/>
    <property type="match status" value="1"/>
</dbReference>
<dbReference type="RefSeq" id="WP_036194098.1">
    <property type="nucleotide sequence ID" value="NZ_AVPS01000006.1"/>
</dbReference>
<keyword evidence="6" id="KW-1185">Reference proteome</keyword>
<evidence type="ECO:0000256" key="2">
    <source>
        <dbReference type="ARBA" id="ARBA00022964"/>
    </source>
</evidence>
<comment type="similarity">
    <text evidence="1">Belongs to the aspartyl/asparaginyl beta-hydroxylase family.</text>
</comment>
<dbReference type="Gene3D" id="2.60.120.330">
    <property type="entry name" value="B-lactam Antibiotic, Isopenicillin N Synthase, Chain"/>
    <property type="match status" value="1"/>
</dbReference>
<dbReference type="Pfam" id="PF13432">
    <property type="entry name" value="TPR_16"/>
    <property type="match status" value="1"/>
</dbReference>
<protein>
    <recommendedName>
        <fullName evidence="4">Aspartyl/asparaginy/proline hydroxylase domain-containing protein</fullName>
    </recommendedName>
</protein>
<dbReference type="PANTHER" id="PTHR46332">
    <property type="entry name" value="ASPARTATE BETA-HYDROXYLASE DOMAIN-CONTAINING PROTEIN 2"/>
    <property type="match status" value="1"/>
</dbReference>
<dbReference type="SUPFAM" id="SSF51197">
    <property type="entry name" value="Clavaminate synthase-like"/>
    <property type="match status" value="1"/>
</dbReference>
<dbReference type="Pfam" id="PF05118">
    <property type="entry name" value="Asp_Arg_Hydrox"/>
    <property type="match status" value="1"/>
</dbReference>
<comment type="caution">
    <text evidence="5">The sequence shown here is derived from an EMBL/GenBank/DDBJ whole genome shotgun (WGS) entry which is preliminary data.</text>
</comment>
<organism evidence="5 6">
    <name type="scientific">Lysobacter concretionis Ko07 = DSM 16239</name>
    <dbReference type="NCBI Taxonomy" id="1122185"/>
    <lineage>
        <taxon>Bacteria</taxon>
        <taxon>Pseudomonadati</taxon>
        <taxon>Pseudomonadota</taxon>
        <taxon>Gammaproteobacteria</taxon>
        <taxon>Lysobacterales</taxon>
        <taxon>Lysobacteraceae</taxon>
        <taxon>Novilysobacter</taxon>
    </lineage>
</organism>
<dbReference type="Proteomes" id="UP000030017">
    <property type="component" value="Unassembled WGS sequence"/>
</dbReference>
<dbReference type="InterPro" id="IPR019734">
    <property type="entry name" value="TPR_rpt"/>
</dbReference>
<name>A0A0A0EQL8_9GAMM</name>
<dbReference type="InterPro" id="IPR051821">
    <property type="entry name" value="Asp/Asn_beta-hydroxylase"/>
</dbReference>
<dbReference type="SUPFAM" id="SSF48452">
    <property type="entry name" value="TPR-like"/>
    <property type="match status" value="1"/>
</dbReference>
<dbReference type="GO" id="GO:0051213">
    <property type="term" value="F:dioxygenase activity"/>
    <property type="evidence" value="ECO:0007669"/>
    <property type="project" value="UniProtKB-KW"/>
</dbReference>
<dbReference type="SMART" id="SM00028">
    <property type="entry name" value="TPR"/>
    <property type="match status" value="3"/>
</dbReference>
<dbReference type="STRING" id="1122185.N792_09935"/>
<dbReference type="InterPro" id="IPR027443">
    <property type="entry name" value="IPNS-like_sf"/>
</dbReference>
<dbReference type="PANTHER" id="PTHR46332:SF5">
    <property type="entry name" value="ASPARTATE BETA-HYDROXYLASE DOMAIN CONTAINING 2"/>
    <property type="match status" value="1"/>
</dbReference>
<evidence type="ECO:0000256" key="3">
    <source>
        <dbReference type="ARBA" id="ARBA00023002"/>
    </source>
</evidence>
<keyword evidence="2" id="KW-0223">Dioxygenase</keyword>
<evidence type="ECO:0000313" key="6">
    <source>
        <dbReference type="Proteomes" id="UP000030017"/>
    </source>
</evidence>
<feature type="domain" description="Aspartyl/asparaginy/proline hydroxylase" evidence="4">
    <location>
        <begin position="244"/>
        <end position="409"/>
    </location>
</feature>
<evidence type="ECO:0000259" key="4">
    <source>
        <dbReference type="Pfam" id="PF05118"/>
    </source>
</evidence>
<accession>A0A0A0EQL8</accession>
<dbReference type="AlphaFoldDB" id="A0A0A0EQL8"/>
<dbReference type="eggNOG" id="COG3555">
    <property type="taxonomic scope" value="Bacteria"/>
</dbReference>
<dbReference type="OrthoDB" id="21665at2"/>
<gene>
    <name evidence="5" type="ORF">N792_09935</name>
</gene>
<keyword evidence="3" id="KW-0560">Oxidoreductase</keyword>
<evidence type="ECO:0000313" key="5">
    <source>
        <dbReference type="EMBL" id="KGM51457.1"/>
    </source>
</evidence>
<dbReference type="GO" id="GO:0016020">
    <property type="term" value="C:membrane"/>
    <property type="evidence" value="ECO:0007669"/>
    <property type="project" value="TreeGrafter"/>
</dbReference>
<evidence type="ECO:0000256" key="1">
    <source>
        <dbReference type="ARBA" id="ARBA00007730"/>
    </source>
</evidence>
<reference evidence="5 6" key="1">
    <citation type="submission" date="2013-08" db="EMBL/GenBank/DDBJ databases">
        <title>Genome sequencing of Lysobacter.</title>
        <authorList>
            <person name="Zhang S."/>
            <person name="Wang G."/>
        </authorList>
    </citation>
    <scope>NUCLEOTIDE SEQUENCE [LARGE SCALE GENOMIC DNA]</scope>
    <source>
        <strain evidence="5 6">Ko07</strain>
    </source>
</reference>
<dbReference type="InterPro" id="IPR011990">
    <property type="entry name" value="TPR-like_helical_dom_sf"/>
</dbReference>
<dbReference type="eggNOG" id="COG0457">
    <property type="taxonomic scope" value="Bacteria"/>
</dbReference>
<proteinExistence type="inferred from homology"/>
<sequence>MPDTVQSVPDTQRAQARRAAEAGQLSAAQAAYAALLQASPDDVEALNFLAVLALSEGRHVRARELLEHALAVEPGDAPTRKNLGLALLHSGDPERARYVLQPAVDELPNYYVARLYLGVALERMGQQRQAVTEYLRALTAAHSEGQWRDAAGTPAGLRPVVAHAAEVVRSGYPALLRAVLAPLRERHGAAAMARVEKCLAGYLGEISVQSDHPDQKATFLYFPDLPAMPFLPRELFPWYAEMEASTDAIRDELLAVLEADAQLVPFLGEPPPGMKSSYLDGRGDITPQWDGLFFHRHGLRHDANCDRCPRTAAALDAAPTVHIRGHAPESLFSVLGAGSHILPHTGVTNTRVVTHLPLLVPGECALRVVDQRHEWQEGRCITFDDTFEHEAWNHSDRTRVILLFDVWNPYLSEVEQVAITELVAAIGDLKGDQL</sequence>
<dbReference type="Gene3D" id="1.25.40.10">
    <property type="entry name" value="Tetratricopeptide repeat domain"/>
    <property type="match status" value="1"/>
</dbReference>